<evidence type="ECO:0000313" key="2">
    <source>
        <dbReference type="EMBL" id="CAG8770876.1"/>
    </source>
</evidence>
<dbReference type="GO" id="GO:0035859">
    <property type="term" value="C:Seh1-associated complex"/>
    <property type="evidence" value="ECO:0007669"/>
    <property type="project" value="TreeGrafter"/>
</dbReference>
<dbReference type="AlphaFoldDB" id="A0A9N9NY16"/>
<dbReference type="OrthoDB" id="311712at2759"/>
<dbReference type="PANTHER" id="PTHR46170">
    <property type="entry name" value="GATOR COMPLEX PROTEIN WDR59"/>
    <property type="match status" value="1"/>
</dbReference>
<dbReference type="PANTHER" id="PTHR46170:SF1">
    <property type="entry name" value="GATOR COMPLEX PROTEIN WDR59"/>
    <property type="match status" value="1"/>
</dbReference>
<dbReference type="EMBL" id="CAJVPV010046443">
    <property type="protein sequence ID" value="CAG8770876.1"/>
    <property type="molecule type" value="Genomic_DNA"/>
</dbReference>
<organism evidence="2 3">
    <name type="scientific">Acaulospora morrowiae</name>
    <dbReference type="NCBI Taxonomy" id="94023"/>
    <lineage>
        <taxon>Eukaryota</taxon>
        <taxon>Fungi</taxon>
        <taxon>Fungi incertae sedis</taxon>
        <taxon>Mucoromycota</taxon>
        <taxon>Glomeromycotina</taxon>
        <taxon>Glomeromycetes</taxon>
        <taxon>Diversisporales</taxon>
        <taxon>Acaulosporaceae</taxon>
        <taxon>Acaulospora</taxon>
    </lineage>
</organism>
<dbReference type="GO" id="GO:0034198">
    <property type="term" value="P:cellular response to amino acid starvation"/>
    <property type="evidence" value="ECO:0007669"/>
    <property type="project" value="TreeGrafter"/>
</dbReference>
<feature type="region of interest" description="Disordered" evidence="1">
    <location>
        <begin position="205"/>
        <end position="225"/>
    </location>
</feature>
<reference evidence="2" key="1">
    <citation type="submission" date="2021-06" db="EMBL/GenBank/DDBJ databases">
        <authorList>
            <person name="Kallberg Y."/>
            <person name="Tangrot J."/>
            <person name="Rosling A."/>
        </authorList>
    </citation>
    <scope>NUCLEOTIDE SEQUENCE</scope>
    <source>
        <strain evidence="2">CL551</strain>
    </source>
</reference>
<comment type="caution">
    <text evidence="2">The sequence shown here is derived from an EMBL/GenBank/DDBJ whole genome shotgun (WGS) entry which is preliminary data.</text>
</comment>
<gene>
    <name evidence="2" type="ORF">AMORRO_LOCUS16578</name>
</gene>
<dbReference type="Proteomes" id="UP000789342">
    <property type="component" value="Unassembled WGS sequence"/>
</dbReference>
<dbReference type="InterPro" id="IPR049567">
    <property type="entry name" value="WDR59-like"/>
</dbReference>
<protein>
    <submittedName>
        <fullName evidence="2">2524_t:CDS:1</fullName>
    </submittedName>
</protein>
<sequence>ICEYNARVAAKHNRPDLEQAWHLASLILSNRIRNYADACLLELIPTLWVKSRSLDKKRKNDVDHEPFREEIWDMPDALNWGRHPLGSDLARDLLQHFINLGDFQMVAMLSCVFREPFHIEPYQINTTGLPLSLVGDNAGYSAAYSEKMSGFQTSSSYQSMSTTFGQMNSESYNSSWGTHMHQLDSATSTPSTYYFAHSEGSGAPITVPSSGHSMRHQRRSTFGGGMSKETGFLSSSLSTASSRSPVIGGRFDYYNWSYYDNERNAENEKRPEKNSDIIITTNFDEFDDERKL</sequence>
<feature type="non-terminal residue" evidence="2">
    <location>
        <position position="292"/>
    </location>
</feature>
<accession>A0A9N9NY16</accession>
<proteinExistence type="predicted"/>
<dbReference type="GO" id="GO:1904263">
    <property type="term" value="P:positive regulation of TORC1 signaling"/>
    <property type="evidence" value="ECO:0007669"/>
    <property type="project" value="TreeGrafter"/>
</dbReference>
<dbReference type="GO" id="GO:0035591">
    <property type="term" value="F:signaling adaptor activity"/>
    <property type="evidence" value="ECO:0007669"/>
    <property type="project" value="TreeGrafter"/>
</dbReference>
<name>A0A9N9NY16_9GLOM</name>
<dbReference type="GO" id="GO:0005774">
    <property type="term" value="C:vacuolar membrane"/>
    <property type="evidence" value="ECO:0007669"/>
    <property type="project" value="TreeGrafter"/>
</dbReference>
<feature type="non-terminal residue" evidence="2">
    <location>
        <position position="1"/>
    </location>
</feature>
<evidence type="ECO:0000256" key="1">
    <source>
        <dbReference type="SAM" id="MobiDB-lite"/>
    </source>
</evidence>
<evidence type="ECO:0000313" key="3">
    <source>
        <dbReference type="Proteomes" id="UP000789342"/>
    </source>
</evidence>
<keyword evidence="3" id="KW-1185">Reference proteome</keyword>